<dbReference type="Proteomes" id="UP001153069">
    <property type="component" value="Unassembled WGS sequence"/>
</dbReference>
<evidence type="ECO:0000313" key="1">
    <source>
        <dbReference type="EMBL" id="CAB9528334.1"/>
    </source>
</evidence>
<dbReference type="EMBL" id="CAICTM010002198">
    <property type="protein sequence ID" value="CAB9528334.1"/>
    <property type="molecule type" value="Genomic_DNA"/>
</dbReference>
<comment type="caution">
    <text evidence="1">The sequence shown here is derived from an EMBL/GenBank/DDBJ whole genome shotgun (WGS) entry which is preliminary data.</text>
</comment>
<reference evidence="1" key="1">
    <citation type="submission" date="2020-06" db="EMBL/GenBank/DDBJ databases">
        <authorList>
            <consortium name="Plant Systems Biology data submission"/>
        </authorList>
    </citation>
    <scope>NUCLEOTIDE SEQUENCE</scope>
    <source>
        <strain evidence="1">D6</strain>
    </source>
</reference>
<dbReference type="AlphaFoldDB" id="A0A9N8EZ30"/>
<name>A0A9N8EZ30_9STRA</name>
<sequence length="241" mass="26434">MEPNNTHTQCLGLFRDATKYNNDGVHLLCSGNFAGAYQSLRLALQVWTNLSTFSEELPDTDTDDLAAPWVAVRPGGANLSLMKEGSNGCFYLFATPLTLVWNRMNHHPLGRWTTRVQLQGQMAHCVAVTMLNMALVYHFGGGQLGTNKAFSLYQQCITLCTAVEEDGFEKQIIRNIHVLAQNNMIQTVISLGQRVDAEQALDALEKMLPFFEGGDMLGEDVLGELALNVLVPGIHVAAPIA</sequence>
<protein>
    <submittedName>
        <fullName evidence="1">Uncharacterized protein</fullName>
    </submittedName>
</protein>
<organism evidence="1 2">
    <name type="scientific">Seminavis robusta</name>
    <dbReference type="NCBI Taxonomy" id="568900"/>
    <lineage>
        <taxon>Eukaryota</taxon>
        <taxon>Sar</taxon>
        <taxon>Stramenopiles</taxon>
        <taxon>Ochrophyta</taxon>
        <taxon>Bacillariophyta</taxon>
        <taxon>Bacillariophyceae</taxon>
        <taxon>Bacillariophycidae</taxon>
        <taxon>Naviculales</taxon>
        <taxon>Naviculaceae</taxon>
        <taxon>Seminavis</taxon>
    </lineage>
</organism>
<keyword evidence="2" id="KW-1185">Reference proteome</keyword>
<proteinExistence type="predicted"/>
<evidence type="ECO:0000313" key="2">
    <source>
        <dbReference type="Proteomes" id="UP001153069"/>
    </source>
</evidence>
<gene>
    <name evidence="1" type="ORF">SEMRO_2200_G318830.1</name>
</gene>
<accession>A0A9N8EZ30</accession>